<evidence type="ECO:0000256" key="1">
    <source>
        <dbReference type="SAM" id="Coils"/>
    </source>
</evidence>
<comment type="caution">
    <text evidence="2">The sequence shown here is derived from an EMBL/GenBank/DDBJ whole genome shotgun (WGS) entry which is preliminary data.</text>
</comment>
<name>A0A2P5EUK8_TREOI</name>
<dbReference type="Proteomes" id="UP000237000">
    <property type="component" value="Unassembled WGS sequence"/>
</dbReference>
<dbReference type="InParanoid" id="A0A2P5EUK8"/>
<evidence type="ECO:0000313" key="3">
    <source>
        <dbReference type="Proteomes" id="UP000237000"/>
    </source>
</evidence>
<organism evidence="2 3">
    <name type="scientific">Trema orientale</name>
    <name type="common">Charcoal tree</name>
    <name type="synonym">Celtis orientalis</name>
    <dbReference type="NCBI Taxonomy" id="63057"/>
    <lineage>
        <taxon>Eukaryota</taxon>
        <taxon>Viridiplantae</taxon>
        <taxon>Streptophyta</taxon>
        <taxon>Embryophyta</taxon>
        <taxon>Tracheophyta</taxon>
        <taxon>Spermatophyta</taxon>
        <taxon>Magnoliopsida</taxon>
        <taxon>eudicotyledons</taxon>
        <taxon>Gunneridae</taxon>
        <taxon>Pentapetalae</taxon>
        <taxon>rosids</taxon>
        <taxon>fabids</taxon>
        <taxon>Rosales</taxon>
        <taxon>Cannabaceae</taxon>
        <taxon>Trema</taxon>
    </lineage>
</organism>
<reference evidence="3" key="1">
    <citation type="submission" date="2016-06" db="EMBL/GenBank/DDBJ databases">
        <title>Parallel loss of symbiosis genes in relatives of nitrogen-fixing non-legume Parasponia.</title>
        <authorList>
            <person name="Van Velzen R."/>
            <person name="Holmer R."/>
            <person name="Bu F."/>
            <person name="Rutten L."/>
            <person name="Van Zeijl A."/>
            <person name="Liu W."/>
            <person name="Santuari L."/>
            <person name="Cao Q."/>
            <person name="Sharma T."/>
            <person name="Shen D."/>
            <person name="Roswanjaya Y."/>
            <person name="Wardhani T."/>
            <person name="Kalhor M.S."/>
            <person name="Jansen J."/>
            <person name="Van den Hoogen J."/>
            <person name="Gungor B."/>
            <person name="Hartog M."/>
            <person name="Hontelez J."/>
            <person name="Verver J."/>
            <person name="Yang W.-C."/>
            <person name="Schijlen E."/>
            <person name="Repin R."/>
            <person name="Schilthuizen M."/>
            <person name="Schranz E."/>
            <person name="Heidstra R."/>
            <person name="Miyata K."/>
            <person name="Fedorova E."/>
            <person name="Kohlen W."/>
            <person name="Bisseling T."/>
            <person name="Smit S."/>
            <person name="Geurts R."/>
        </authorList>
    </citation>
    <scope>NUCLEOTIDE SEQUENCE [LARGE SCALE GENOMIC DNA]</scope>
    <source>
        <strain evidence="3">cv. RG33-2</strain>
    </source>
</reference>
<dbReference type="EMBL" id="JXTC01000097">
    <property type="protein sequence ID" value="PON89205.1"/>
    <property type="molecule type" value="Genomic_DNA"/>
</dbReference>
<keyword evidence="1" id="KW-0175">Coiled coil</keyword>
<protein>
    <submittedName>
        <fullName evidence="2">Uncharacterized protein</fullName>
    </submittedName>
</protein>
<evidence type="ECO:0000313" key="2">
    <source>
        <dbReference type="EMBL" id="PON89205.1"/>
    </source>
</evidence>
<gene>
    <name evidence="2" type="ORF">TorRG33x02_150680</name>
</gene>
<proteinExistence type="predicted"/>
<feature type="coiled-coil region" evidence="1">
    <location>
        <begin position="32"/>
        <end position="92"/>
    </location>
</feature>
<keyword evidence="3" id="KW-1185">Reference proteome</keyword>
<dbReference type="AlphaFoldDB" id="A0A2P5EUK8"/>
<accession>A0A2P5EUK8</accession>
<sequence>MAPDIPSNAEKEAFASEVNTTKSTIKDCDSYIKSLNEEILIDEARAAAAQARGLLGESVGYLMRSKDRRRLVQSYEAQRRAATQDLAILKEQWYNKYGFPAGWKRWDQL</sequence>